<keyword evidence="3" id="KW-1185">Reference proteome</keyword>
<dbReference type="InterPro" id="IPR011990">
    <property type="entry name" value="TPR-like_helical_dom_sf"/>
</dbReference>
<reference evidence="3" key="1">
    <citation type="submission" date="2017-01" db="EMBL/GenBank/DDBJ databases">
        <title>Draft genome of the species Salinivibrio costicola subsp. alcaliphilus.</title>
        <authorList>
            <person name="Lopez-Hermoso C."/>
            <person name="De La Haba R."/>
            <person name="Sanchez-Porro C."/>
            <person name="Ventosa A."/>
        </authorList>
    </citation>
    <scope>NUCLEOTIDE SEQUENCE [LARGE SCALE GENOMIC DNA]</scope>
    <source>
        <strain evidence="3">CBH448</strain>
    </source>
</reference>
<dbReference type="SUPFAM" id="SSF81901">
    <property type="entry name" value="HCP-like"/>
    <property type="match status" value="1"/>
</dbReference>
<dbReference type="Proteomes" id="UP000189431">
    <property type="component" value="Unassembled WGS sequence"/>
</dbReference>
<gene>
    <name evidence="2" type="ORF">BZJ21_10035</name>
</gene>
<comment type="caution">
    <text evidence="2">The sequence shown here is derived from an EMBL/GenBank/DDBJ whole genome shotgun (WGS) entry which is preliminary data.</text>
</comment>
<feature type="signal peptide" evidence="1">
    <location>
        <begin position="1"/>
        <end position="20"/>
    </location>
</feature>
<dbReference type="RefSeq" id="WP_077669699.1">
    <property type="nucleotide sequence ID" value="NZ_MUFR01000026.1"/>
</dbReference>
<evidence type="ECO:0000313" key="3">
    <source>
        <dbReference type="Proteomes" id="UP000189431"/>
    </source>
</evidence>
<sequence>MKLLKCIISISIALSLNTYATTLGDGLTVMNKGEYEKAKKIFRPLSQKDNSVAMYWLAYTQLKTSETISAGDSLLKSANSGNPWAMGVLAGSELEGVERTYCSFLSWPCEERWADLAIEGWRKLAEKGDGKAMYALLKYDKKWWQYVPIYKYFRYGELAEEIYLGKGYSFFFDDEYWSKSNESLRIKYMEKIARSGFLLAAYNLAYLYQEKGDFDKALNWFNYGVQKNDYYSLKGKALSVIYINRDKDIGSDQSKKSTKAYFYCRAAKEIYSNHDCKLSNYFEHEVDKHGELIYFDEYSAELVTLKDIKEIEREAKEKVDGSSTNLYLDETTVEFFKGFRKNI</sequence>
<organism evidence="2 3">
    <name type="scientific">Salinivibrio costicola subsp. alcaliphilus</name>
    <dbReference type="NCBI Taxonomy" id="272773"/>
    <lineage>
        <taxon>Bacteria</taxon>
        <taxon>Pseudomonadati</taxon>
        <taxon>Pseudomonadota</taxon>
        <taxon>Gammaproteobacteria</taxon>
        <taxon>Vibrionales</taxon>
        <taxon>Vibrionaceae</taxon>
        <taxon>Salinivibrio</taxon>
    </lineage>
</organism>
<accession>A0ABX3KPY6</accession>
<keyword evidence="1" id="KW-0732">Signal</keyword>
<protein>
    <recommendedName>
        <fullName evidence="4">Sel1 repeat family protein</fullName>
    </recommendedName>
</protein>
<feature type="chain" id="PRO_5046994361" description="Sel1 repeat family protein" evidence="1">
    <location>
        <begin position="21"/>
        <end position="343"/>
    </location>
</feature>
<evidence type="ECO:0000313" key="2">
    <source>
        <dbReference type="EMBL" id="OOF33559.1"/>
    </source>
</evidence>
<name>A0ABX3KPY6_SALCS</name>
<proteinExistence type="predicted"/>
<dbReference type="Gene3D" id="1.25.40.10">
    <property type="entry name" value="Tetratricopeptide repeat domain"/>
    <property type="match status" value="1"/>
</dbReference>
<evidence type="ECO:0000256" key="1">
    <source>
        <dbReference type="SAM" id="SignalP"/>
    </source>
</evidence>
<evidence type="ECO:0008006" key="4">
    <source>
        <dbReference type="Google" id="ProtNLM"/>
    </source>
</evidence>
<dbReference type="EMBL" id="MUFR01000026">
    <property type="protein sequence ID" value="OOF33559.1"/>
    <property type="molecule type" value="Genomic_DNA"/>
</dbReference>